<comment type="caution">
    <text evidence="1">The sequence shown here is derived from an EMBL/GenBank/DDBJ whole genome shotgun (WGS) entry which is preliminary data.</text>
</comment>
<organism evidence="1">
    <name type="scientific">Pseudomonas aeruginosa</name>
    <dbReference type="NCBI Taxonomy" id="287"/>
    <lineage>
        <taxon>Bacteria</taxon>
        <taxon>Pseudomonadati</taxon>
        <taxon>Pseudomonadota</taxon>
        <taxon>Gammaproteobacteria</taxon>
        <taxon>Pseudomonadales</taxon>
        <taxon>Pseudomonadaceae</taxon>
        <taxon>Pseudomonas</taxon>
    </lineage>
</organism>
<dbReference type="AlphaFoldDB" id="A0A6A9JUS5"/>
<name>A0A6A9JUS5_PSEAI</name>
<proteinExistence type="predicted"/>
<dbReference type="RefSeq" id="WP_121350476.1">
    <property type="nucleotide sequence ID" value="NZ_BSBA01000025.1"/>
</dbReference>
<protein>
    <recommendedName>
        <fullName evidence="2">Dephospho-CoA kinase</fullName>
    </recommendedName>
</protein>
<accession>A0A6A9JUS5</accession>
<sequence length="67" mass="6839">MQSLFINGTLGVGKSPAAERLAGRGVAHALIDLDAILREAALDDLVVETDRIAVDAVAQALPAALAC</sequence>
<dbReference type="EMBL" id="WOAJ01000001">
    <property type="protein sequence ID" value="MUI56589.1"/>
    <property type="molecule type" value="Genomic_DNA"/>
</dbReference>
<evidence type="ECO:0000313" key="1">
    <source>
        <dbReference type="EMBL" id="MUI56589.1"/>
    </source>
</evidence>
<gene>
    <name evidence="1" type="ORF">GNQ20_02090</name>
</gene>
<reference evidence="1" key="1">
    <citation type="submission" date="2019-11" db="EMBL/GenBank/DDBJ databases">
        <title>Genomes of ocular Pseudomonas aeruginosa isolates.</title>
        <authorList>
            <person name="Khan M."/>
            <person name="Rice S.A."/>
            <person name="Willcox M.D.P."/>
            <person name="Stapleton F."/>
        </authorList>
    </citation>
    <scope>NUCLEOTIDE SEQUENCE</scope>
    <source>
        <strain evidence="1">PA206</strain>
    </source>
</reference>
<evidence type="ECO:0008006" key="2">
    <source>
        <dbReference type="Google" id="ProtNLM"/>
    </source>
</evidence>